<dbReference type="CDD" id="cd09872">
    <property type="entry name" value="PIN_Sll0205-like"/>
    <property type="match status" value="1"/>
</dbReference>
<dbReference type="SUPFAM" id="SSF88723">
    <property type="entry name" value="PIN domain-like"/>
    <property type="match status" value="1"/>
</dbReference>
<dbReference type="InterPro" id="IPR002716">
    <property type="entry name" value="PIN_dom"/>
</dbReference>
<dbReference type="InterPro" id="IPR052919">
    <property type="entry name" value="TA_system_RNase"/>
</dbReference>
<dbReference type="PANTHER" id="PTHR36173:SF2">
    <property type="entry name" value="RIBONUCLEASE VAPC16"/>
    <property type="match status" value="1"/>
</dbReference>
<dbReference type="InterPro" id="IPR041705">
    <property type="entry name" value="PIN_Sll0205"/>
</dbReference>
<keyword evidence="3" id="KW-1185">Reference proteome</keyword>
<reference evidence="2 3" key="1">
    <citation type="journal article" date="2014" name="Genome Announc.">
        <title>Genome Sequence and Methylome of Soil Bacterium Gemmatirosa kalamazoonensis KBS708T, a Member of the Rarely Cultivated Gemmatimonadetes Phylum.</title>
        <authorList>
            <person name="Debruyn J.M."/>
            <person name="Radosevich M."/>
            <person name="Wommack K.E."/>
            <person name="Polson S.W."/>
            <person name="Hauser L.J."/>
            <person name="Fawaz M.N."/>
            <person name="Korlach J."/>
            <person name="Tsai Y.C."/>
        </authorList>
    </citation>
    <scope>NUCLEOTIDE SEQUENCE [LARGE SCALE GENOMIC DNA]</scope>
    <source>
        <strain evidence="2 3">KBS708</strain>
    </source>
</reference>
<dbReference type="Gene3D" id="3.40.50.1010">
    <property type="entry name" value="5'-nuclease"/>
    <property type="match status" value="1"/>
</dbReference>
<dbReference type="KEGG" id="gba:J421_1642"/>
<dbReference type="Proteomes" id="UP000019151">
    <property type="component" value="Chromosome"/>
</dbReference>
<dbReference type="RefSeq" id="WP_025410692.1">
    <property type="nucleotide sequence ID" value="NZ_CP007128.1"/>
</dbReference>
<evidence type="ECO:0000259" key="1">
    <source>
        <dbReference type="Pfam" id="PF01850"/>
    </source>
</evidence>
<dbReference type="PANTHER" id="PTHR36173">
    <property type="entry name" value="RIBONUCLEASE VAPC16-RELATED"/>
    <property type="match status" value="1"/>
</dbReference>
<dbReference type="InterPro" id="IPR029060">
    <property type="entry name" value="PIN-like_dom_sf"/>
</dbReference>
<gene>
    <name evidence="2" type="ORF">J421_1642</name>
</gene>
<dbReference type="HOGENOM" id="CLU_129890_0_1_0"/>
<sequence length="129" mass="14637">MTATAERLLLDSHVFLWWSMGDERVRSGTRRAILDAPEVYVSMASLWELAIKASIGKLRVGVSLRYAVTVNHFTVLPVSLDHVERVANLPHHHRDPFDRMLAAQALHEGLTLVTHDRSFAPYALPVRWT</sequence>
<protein>
    <submittedName>
        <fullName evidence="2">PilT protein domain protein</fullName>
    </submittedName>
</protein>
<dbReference type="Pfam" id="PF01850">
    <property type="entry name" value="PIN"/>
    <property type="match status" value="1"/>
</dbReference>
<organism evidence="2 3">
    <name type="scientific">Gemmatirosa kalamazoonensis</name>
    <dbReference type="NCBI Taxonomy" id="861299"/>
    <lineage>
        <taxon>Bacteria</taxon>
        <taxon>Pseudomonadati</taxon>
        <taxon>Gemmatimonadota</taxon>
        <taxon>Gemmatimonadia</taxon>
        <taxon>Gemmatimonadales</taxon>
        <taxon>Gemmatimonadaceae</taxon>
        <taxon>Gemmatirosa</taxon>
    </lineage>
</organism>
<feature type="domain" description="PIN" evidence="1">
    <location>
        <begin position="9"/>
        <end position="120"/>
    </location>
</feature>
<evidence type="ECO:0000313" key="2">
    <source>
        <dbReference type="EMBL" id="AHG89179.1"/>
    </source>
</evidence>
<dbReference type="InParanoid" id="W0RDL1"/>
<dbReference type="EMBL" id="CP007128">
    <property type="protein sequence ID" value="AHG89179.1"/>
    <property type="molecule type" value="Genomic_DNA"/>
</dbReference>
<dbReference type="STRING" id="861299.J421_1642"/>
<name>W0RDL1_9BACT</name>
<proteinExistence type="predicted"/>
<dbReference type="PATRIC" id="fig|861299.3.peg.1667"/>
<accession>W0RDL1</accession>
<evidence type="ECO:0000313" key="3">
    <source>
        <dbReference type="Proteomes" id="UP000019151"/>
    </source>
</evidence>
<dbReference type="eggNOG" id="COG3744">
    <property type="taxonomic scope" value="Bacteria"/>
</dbReference>
<dbReference type="AlphaFoldDB" id="W0RDL1"/>